<dbReference type="PANTHER" id="PTHR43056:SF5">
    <property type="entry name" value="PEPTIDASE S9 PROLYL OLIGOPEPTIDASE CATALYTIC DOMAIN-CONTAINING PROTEIN"/>
    <property type="match status" value="1"/>
</dbReference>
<reference evidence="2" key="1">
    <citation type="submission" date="2023-03" db="EMBL/GenBank/DDBJ databases">
        <title>Massive genome expansion in bonnet fungi (Mycena s.s.) driven by repeated elements and novel gene families across ecological guilds.</title>
        <authorList>
            <consortium name="Lawrence Berkeley National Laboratory"/>
            <person name="Harder C.B."/>
            <person name="Miyauchi S."/>
            <person name="Viragh M."/>
            <person name="Kuo A."/>
            <person name="Thoen E."/>
            <person name="Andreopoulos B."/>
            <person name="Lu D."/>
            <person name="Skrede I."/>
            <person name="Drula E."/>
            <person name="Henrissat B."/>
            <person name="Morin E."/>
            <person name="Kohler A."/>
            <person name="Barry K."/>
            <person name="LaButti K."/>
            <person name="Morin E."/>
            <person name="Salamov A."/>
            <person name="Lipzen A."/>
            <person name="Mereny Z."/>
            <person name="Hegedus B."/>
            <person name="Baldrian P."/>
            <person name="Stursova M."/>
            <person name="Weitz H."/>
            <person name="Taylor A."/>
            <person name="Grigoriev I.V."/>
            <person name="Nagy L.G."/>
            <person name="Martin F."/>
            <person name="Kauserud H."/>
        </authorList>
    </citation>
    <scope>NUCLEOTIDE SEQUENCE</scope>
    <source>
        <strain evidence="2">CBHHK173m</strain>
    </source>
</reference>
<keyword evidence="2" id="KW-0378">Hydrolase</keyword>
<gene>
    <name evidence="2" type="ORF">B0H15DRAFT_844468</name>
</gene>
<protein>
    <submittedName>
        <fullName evidence="2">Alpha/Beta hydrolase protein</fullName>
    </submittedName>
</protein>
<evidence type="ECO:0000259" key="1">
    <source>
        <dbReference type="Pfam" id="PF00326"/>
    </source>
</evidence>
<dbReference type="InterPro" id="IPR050585">
    <property type="entry name" value="Xaa-Pro_dipeptidyl-ppase/CocE"/>
</dbReference>
<dbReference type="EMBL" id="JARJCN010000031">
    <property type="protein sequence ID" value="KAJ7086402.1"/>
    <property type="molecule type" value="Genomic_DNA"/>
</dbReference>
<keyword evidence="3" id="KW-1185">Reference proteome</keyword>
<evidence type="ECO:0000313" key="3">
    <source>
        <dbReference type="Proteomes" id="UP001222325"/>
    </source>
</evidence>
<dbReference type="GO" id="GO:0006508">
    <property type="term" value="P:proteolysis"/>
    <property type="evidence" value="ECO:0007669"/>
    <property type="project" value="InterPro"/>
</dbReference>
<dbReference type="Proteomes" id="UP001222325">
    <property type="component" value="Unassembled WGS sequence"/>
</dbReference>
<dbReference type="InterPro" id="IPR001375">
    <property type="entry name" value="Peptidase_S9_cat"/>
</dbReference>
<evidence type="ECO:0000313" key="2">
    <source>
        <dbReference type="EMBL" id="KAJ7086402.1"/>
    </source>
</evidence>
<dbReference type="Gene3D" id="2.120.10.30">
    <property type="entry name" value="TolB, C-terminal domain"/>
    <property type="match status" value="1"/>
</dbReference>
<sequence>MDRKTAPYGRWKSPLTLDTITDTETAADFVDVLVDPIRSVVYHIEKRPAEHGRNTLLHTESGRDVTFGDWDVKTAVNGYGGAPAIVYDGVAYFSHGKDGRVYQFSVGGANNVPEPITPDNPLHKFANFDVCPTDPTLLICVLEDHTGSKSPSEVVNCLCILDVSKKMILPLDSDASFYSSPKFSPDGKRLVWVEWDLPDMPWNGTEIWVADVSATPGPPSSLRLQNPRHVAGEHGKISVAYPSWLSNDIILFTSDVSGFENPWKYDCATREAKPVLEIPISESFAYGSPPKRLGWSPYAAANAQGTAAIFTAINDGRSVLYLVQLSTGTAELLTGSYAEIEHIRSLRPDHHEIVFIGKKADAPPALIRCTATLTGSVFTDLQSASHGSTLPLDYISLPRPLSVLVPHEVGTRPVQIVYYAPTNPQYAGLEGEKPPCVLNVHGGPIGFSAQSLNTTKQFFTTRGWGWLDVNFSGSSGYGREYRERLRGNWGIADVDDCVAAARAVSSEPHNLVDPKRIVIRGASGGGFTTLAALSTKADARVFAAGASLYGISDLRRLQMETHKFESGYLTMLIGRDPQVLLDRSPIFHANKIVTPLLILQGDGDTAVPPSQAEGMVESIRKHGGVVEYKLYVGEGHGWKRQDTIQDALRREIEFYDRVLGIAETESKVSSDP</sequence>
<comment type="caution">
    <text evidence="2">The sequence shown here is derived from an EMBL/GenBank/DDBJ whole genome shotgun (WGS) entry which is preliminary data.</text>
</comment>
<dbReference type="GO" id="GO:0008236">
    <property type="term" value="F:serine-type peptidase activity"/>
    <property type="evidence" value="ECO:0007669"/>
    <property type="project" value="InterPro"/>
</dbReference>
<accession>A0AAD6XN96</accession>
<dbReference type="PANTHER" id="PTHR43056">
    <property type="entry name" value="PEPTIDASE S9 PROLYL OLIGOPEPTIDASE"/>
    <property type="match status" value="1"/>
</dbReference>
<dbReference type="InterPro" id="IPR011042">
    <property type="entry name" value="6-blade_b-propeller_TolB-like"/>
</dbReference>
<dbReference type="Gene3D" id="3.40.50.1820">
    <property type="entry name" value="alpha/beta hydrolase"/>
    <property type="match status" value="1"/>
</dbReference>
<organism evidence="2 3">
    <name type="scientific">Mycena belliarum</name>
    <dbReference type="NCBI Taxonomy" id="1033014"/>
    <lineage>
        <taxon>Eukaryota</taxon>
        <taxon>Fungi</taxon>
        <taxon>Dikarya</taxon>
        <taxon>Basidiomycota</taxon>
        <taxon>Agaricomycotina</taxon>
        <taxon>Agaricomycetes</taxon>
        <taxon>Agaricomycetidae</taxon>
        <taxon>Agaricales</taxon>
        <taxon>Marasmiineae</taxon>
        <taxon>Mycenaceae</taxon>
        <taxon>Mycena</taxon>
    </lineage>
</organism>
<dbReference type="AlphaFoldDB" id="A0AAD6XN96"/>
<proteinExistence type="predicted"/>
<dbReference type="SUPFAM" id="SSF53474">
    <property type="entry name" value="alpha/beta-Hydrolases"/>
    <property type="match status" value="1"/>
</dbReference>
<feature type="domain" description="Peptidase S9 prolyl oligopeptidase catalytic" evidence="1">
    <location>
        <begin position="452"/>
        <end position="660"/>
    </location>
</feature>
<dbReference type="InterPro" id="IPR029058">
    <property type="entry name" value="AB_hydrolase_fold"/>
</dbReference>
<dbReference type="SUPFAM" id="SSF82171">
    <property type="entry name" value="DPP6 N-terminal domain-like"/>
    <property type="match status" value="1"/>
</dbReference>
<name>A0AAD6XN96_9AGAR</name>
<dbReference type="Pfam" id="PF00326">
    <property type="entry name" value="Peptidase_S9"/>
    <property type="match status" value="1"/>
</dbReference>